<feature type="region of interest" description="Disordered" evidence="2">
    <location>
        <begin position="714"/>
        <end position="769"/>
    </location>
</feature>
<dbReference type="InterPro" id="IPR005135">
    <property type="entry name" value="Endo/exonuclease/phosphatase"/>
</dbReference>
<organism evidence="4 5">
    <name type="scientific">Tenebrio molitor</name>
    <name type="common">Yellow mealworm beetle</name>
    <dbReference type="NCBI Taxonomy" id="7067"/>
    <lineage>
        <taxon>Eukaryota</taxon>
        <taxon>Metazoa</taxon>
        <taxon>Ecdysozoa</taxon>
        <taxon>Arthropoda</taxon>
        <taxon>Hexapoda</taxon>
        <taxon>Insecta</taxon>
        <taxon>Pterygota</taxon>
        <taxon>Neoptera</taxon>
        <taxon>Endopterygota</taxon>
        <taxon>Coleoptera</taxon>
        <taxon>Polyphaga</taxon>
        <taxon>Cucujiformia</taxon>
        <taxon>Tenebrionidae</taxon>
        <taxon>Tenebrio</taxon>
    </lineage>
</organism>
<gene>
    <name evidence="4" type="ORF">GEV33_013461</name>
</gene>
<proteinExistence type="predicted"/>
<feature type="region of interest" description="Disordered" evidence="2">
    <location>
        <begin position="1130"/>
        <end position="1173"/>
    </location>
</feature>
<accession>A0A8J6L6H5</accession>
<dbReference type="PROSITE" id="PS50158">
    <property type="entry name" value="ZF_CCHC"/>
    <property type="match status" value="1"/>
</dbReference>
<evidence type="ECO:0000259" key="3">
    <source>
        <dbReference type="PROSITE" id="PS50158"/>
    </source>
</evidence>
<name>A0A8J6L6H5_TENMO</name>
<dbReference type="PANTHER" id="PTHR33047:SF8">
    <property type="entry name" value="REGULATOR OF RDNA TRANSCRIPTION PROTEIN 15"/>
    <property type="match status" value="1"/>
</dbReference>
<dbReference type="Pfam" id="PF14529">
    <property type="entry name" value="Exo_endo_phos_2"/>
    <property type="match status" value="1"/>
</dbReference>
<feature type="compositionally biased region" description="Basic and acidic residues" evidence="2">
    <location>
        <begin position="1130"/>
        <end position="1142"/>
    </location>
</feature>
<keyword evidence="1" id="KW-0479">Metal-binding</keyword>
<evidence type="ECO:0000256" key="1">
    <source>
        <dbReference type="PROSITE-ProRule" id="PRU00047"/>
    </source>
</evidence>
<keyword evidence="1" id="KW-0863">Zinc-finger</keyword>
<feature type="region of interest" description="Disordered" evidence="2">
    <location>
        <begin position="1264"/>
        <end position="1283"/>
    </location>
</feature>
<reference evidence="4" key="1">
    <citation type="journal article" date="2020" name="J Insects Food Feed">
        <title>The yellow mealworm (Tenebrio molitor) genome: a resource for the emerging insects as food and feed industry.</title>
        <authorList>
            <person name="Eriksson T."/>
            <person name="Andere A."/>
            <person name="Kelstrup H."/>
            <person name="Emery V."/>
            <person name="Picard C."/>
        </authorList>
    </citation>
    <scope>NUCLEOTIDE SEQUENCE</scope>
    <source>
        <strain evidence="4">Stoneville</strain>
        <tissue evidence="4">Whole head</tissue>
    </source>
</reference>
<reference evidence="4" key="2">
    <citation type="submission" date="2021-08" db="EMBL/GenBank/DDBJ databases">
        <authorList>
            <person name="Eriksson T."/>
        </authorList>
    </citation>
    <scope>NUCLEOTIDE SEQUENCE</scope>
    <source>
        <strain evidence="4">Stoneville</strain>
        <tissue evidence="4">Whole head</tissue>
    </source>
</reference>
<dbReference type="InterPro" id="IPR036691">
    <property type="entry name" value="Endo/exonu/phosph_ase_sf"/>
</dbReference>
<feature type="compositionally biased region" description="Basic residues" evidence="2">
    <location>
        <begin position="272"/>
        <end position="295"/>
    </location>
</feature>
<dbReference type="SUPFAM" id="SSF56219">
    <property type="entry name" value="DNase I-like"/>
    <property type="match status" value="1"/>
</dbReference>
<feature type="domain" description="CCHC-type" evidence="3">
    <location>
        <begin position="1716"/>
        <end position="1730"/>
    </location>
</feature>
<sequence length="1979" mass="220027">MIDRQEARSDVARIDPAADRWLHTANRARATTDPRVGRLVSLPPSTRKDTALEAFRHNPTDGSFAPPPARATGLLSQRLVISRRVNNPTLGEFCFAMIGRADIEGSKSDVAMNAWPPQASYPCGRAFAVPMRTEHRDQASFCPFALREVSVLAELALGHLRYSLTDVPPQSNSPPGTDRTARANVRTRNDAGSDARNATLRAWLENTVTAAARERTAHAFRLTDARLESSSTGSSFPANFSKPVPLAVVSLDSSRIPPVRASSELTVEWRPKRTSGHPRGRNRSLAARRFRGRPRHGTELGSYAGRRNADASPRPGPARQPRPASPTSPTRPDPQSQSLSRSYGSNLPTSLTYIILSTRGYSPWRPAADMGTNRRDASTWPSPGFSRSEGKIRTPPQLRIPWNSNAHAEKKTLPGSPDGVSGSFWVAPTNSLARARIINGSAAGFRNRNRIPFRPTGVFVHVACACARSKISMWCNVRGAITFVRDDRSQNSSYLRPNYQTVSIRIYPHVGNGDETSIIVGTAQTQNWTVALARPPADRLTRVQRLFTRNPSPRQSSRASLEYLLLPPRSAPTAAPDGLTASPSALTAATLLLVRASWPTRRSPVRPHMPLTAEYKHDASAPSIFRASNFGRHSSPSFGSQRVRSWCASSRNENETPRECEAVHRGPPILPEFNHVPMTCVHARLLGPCFKTGPESTQSYSVADRRFNEVCSRTPQPAAVRGRDRHQRPRATCLPSSVPTGKHRGFVRYGEPSGRAPPRALDRRPTDRDVLQGEKCTRSTAVRRTEGADDAHAVRHATVQRHRRDTLNLPFRPFGFLRFTPERFHVLLNSLFKVLFNFPSRYLFAIGLVGCTLKQPDSEERSSRYRRRSLRAWHPLWAVAPFKMDLDASHAGSLTCSEVAFLKNISKIYGTQRRSSHSSEGRPPTLPEHRSDVVARSITRLGHDDRTVQRSGIVAAAVRRVLYVEGPPEDRRTTKRSTTLFRPDRSAAIASRDVVLEKFPARRTSNTLRRLRAHDITRERNGDRAVFEIDTTLSQEWSGNRISEDRNGNLLIYRTSRDGRSVRIGNILERATPRRDVVKLGFNYFISLSKPAGDARTGLFAVVFFSSDIASHRLPSRSRPILNTTVLDTTHRDPDRRRESTPRIEIPTGDANRSVRRVDSETRHDGYTTSHRDPEDTVLLASNMSYAQHFSKRADRDRSLKNGHRSDREIHDHVKFKNSSNHGTSVDVFPESVAGALNATPSAGRKSFKTHECRGRILARNETSNRSCVPPVRTRHLRSPPKPAMTDFSTVAINVISSPDNNPCLITEHTITINEVAIETGAGTPADDDRRTIFCGTVILRKRSTDDSYDQYFVTEDGDLAGYPGRSAREDTLIPSVVSPDRSNRADASTCAPLALVPRSKFLFYIANCEPETTTQYGALGPLPPKHGRMSDEQLRSLATISVNGLPGNPTLPEDKAIRSILDTVNKSVTVFIEFVCSTKEPINKRTQACIEICNLHSALNDLARLYTKNVCTRNTEEEILTQVQNSVKDSVDLALNNAAAPPLTYANIASQSGGRVIRKPSSTAKRHKVLIFPTKDATNIDSSTKTKEILTKTVNPKDLCIKPDRLIKIRNNGVMIESSTIEVDKLIGDKSLQKAGLEARKPKILWPKLVIHNVPNPVSAEELSERIEEQAPKKTTDASWILEVHPTVWKSLTSEGHIYIDWHSCRVENFVKLTKCFKCQRYGHVAKYCNSEESCGFCTSSEHETKDCPHKNLPAKHSCINCIRAKFRDHSHHTNAESCPIFKRKLEEYLSSISTAETLCTMQNNDIDIALFQEPYCYKSGSTTFSVPGLRGLTLVSHSSARFLSCIVIKPDLNVVHLAHLSNPYVAVVSIHRPSLSPLFAISVYCPPNDNLRPYLEYLQSVLDNLRGQCVLIGGDFNTRSTIWHDTISDRKSPLLEEFILTNDLHIQNEAGNPATFQTVNGSTGKLSMASTPRTIDP</sequence>
<feature type="compositionally biased region" description="Basic and acidic residues" evidence="2">
    <location>
        <begin position="1156"/>
        <end position="1173"/>
    </location>
</feature>
<evidence type="ECO:0000256" key="2">
    <source>
        <dbReference type="SAM" id="MobiDB-lite"/>
    </source>
</evidence>
<feature type="compositionally biased region" description="Basic and acidic residues" evidence="2">
    <location>
        <begin position="760"/>
        <end position="769"/>
    </location>
</feature>
<comment type="caution">
    <text evidence="4">The sequence shown here is derived from an EMBL/GenBank/DDBJ whole genome shotgun (WGS) entry which is preliminary data.</text>
</comment>
<dbReference type="GO" id="GO:0003676">
    <property type="term" value="F:nucleic acid binding"/>
    <property type="evidence" value="ECO:0007669"/>
    <property type="project" value="InterPro"/>
</dbReference>
<dbReference type="InterPro" id="IPR001878">
    <property type="entry name" value="Znf_CCHC"/>
</dbReference>
<feature type="region of interest" description="Disordered" evidence="2">
    <location>
        <begin position="164"/>
        <end position="193"/>
    </location>
</feature>
<feature type="compositionally biased region" description="Polar residues" evidence="2">
    <location>
        <begin position="335"/>
        <end position="345"/>
    </location>
</feature>
<dbReference type="EMBL" id="JABDTM020028205">
    <property type="protein sequence ID" value="KAH0809330.1"/>
    <property type="molecule type" value="Genomic_DNA"/>
</dbReference>
<dbReference type="GO" id="GO:0008270">
    <property type="term" value="F:zinc ion binding"/>
    <property type="evidence" value="ECO:0007669"/>
    <property type="project" value="UniProtKB-KW"/>
</dbReference>
<evidence type="ECO:0000313" key="5">
    <source>
        <dbReference type="Proteomes" id="UP000719412"/>
    </source>
</evidence>
<dbReference type="PANTHER" id="PTHR33047">
    <property type="entry name" value="PROTEIN TAR1"/>
    <property type="match status" value="1"/>
</dbReference>
<dbReference type="Gene3D" id="4.10.60.10">
    <property type="entry name" value="Zinc finger, CCHC-type"/>
    <property type="match status" value="1"/>
</dbReference>
<feature type="region of interest" description="Disordered" evidence="2">
    <location>
        <begin position="366"/>
        <end position="399"/>
    </location>
</feature>
<keyword evidence="5" id="KW-1185">Reference proteome</keyword>
<evidence type="ECO:0000313" key="4">
    <source>
        <dbReference type="EMBL" id="KAH0809330.1"/>
    </source>
</evidence>
<protein>
    <recommendedName>
        <fullName evidence="3">CCHC-type domain-containing protein</fullName>
    </recommendedName>
</protein>
<dbReference type="InterPro" id="IPR036875">
    <property type="entry name" value="Znf_CCHC_sf"/>
</dbReference>
<dbReference type="Gene3D" id="3.60.10.10">
    <property type="entry name" value="Endonuclease/exonuclease/phosphatase"/>
    <property type="match status" value="1"/>
</dbReference>
<keyword evidence="1" id="KW-0862">Zinc</keyword>
<feature type="region of interest" description="Disordered" evidence="2">
    <location>
        <begin position="267"/>
        <end position="345"/>
    </location>
</feature>
<feature type="compositionally biased region" description="Pro residues" evidence="2">
    <location>
        <begin position="314"/>
        <end position="332"/>
    </location>
</feature>
<dbReference type="SUPFAM" id="SSF57756">
    <property type="entry name" value="Retrovirus zinc finger-like domains"/>
    <property type="match status" value="1"/>
</dbReference>
<dbReference type="InterPro" id="IPR052997">
    <property type="entry name" value="RRT15-like"/>
</dbReference>
<dbReference type="Proteomes" id="UP000719412">
    <property type="component" value="Unassembled WGS sequence"/>
</dbReference>
<dbReference type="GO" id="GO:0003824">
    <property type="term" value="F:catalytic activity"/>
    <property type="evidence" value="ECO:0007669"/>
    <property type="project" value="InterPro"/>
</dbReference>